<keyword evidence="5" id="KW-1185">Reference proteome</keyword>
<dbReference type="Proteomes" id="UP000000674">
    <property type="component" value="Chromosome"/>
</dbReference>
<dbReference type="STRING" id="349307.Mthe_1598"/>
<dbReference type="GeneID" id="4462030"/>
<dbReference type="GO" id="GO:0051116">
    <property type="term" value="F:cobaltochelatase activity"/>
    <property type="evidence" value="ECO:0007669"/>
    <property type="project" value="UniProtKB-EC"/>
</dbReference>
<dbReference type="InterPro" id="IPR003672">
    <property type="entry name" value="CobN/Mg_chltase"/>
</dbReference>
<organism evidence="4 5">
    <name type="scientific">Methanothrix thermoacetophila (strain DSM 6194 / JCM 14653 / NBRC 101360 / PT)</name>
    <name type="common">Methanosaeta thermophila</name>
    <dbReference type="NCBI Taxonomy" id="349307"/>
    <lineage>
        <taxon>Archaea</taxon>
        <taxon>Methanobacteriati</taxon>
        <taxon>Methanobacteriota</taxon>
        <taxon>Stenosarchaea group</taxon>
        <taxon>Methanomicrobia</taxon>
        <taxon>Methanotrichales</taxon>
        <taxon>Methanotrichaceae</taxon>
        <taxon>Methanothrix</taxon>
    </lineage>
</organism>
<dbReference type="OrthoDB" id="192131at2157"/>
<keyword evidence="2" id="KW-0175">Coiled coil</keyword>
<dbReference type="InterPro" id="IPR011771">
    <property type="entry name" value="BchH"/>
</dbReference>
<evidence type="ECO:0000313" key="4">
    <source>
        <dbReference type="EMBL" id="ABK15366.1"/>
    </source>
</evidence>
<dbReference type="HOGENOM" id="CLU_002017_1_0_2"/>
<dbReference type="GO" id="GO:0016851">
    <property type="term" value="F:magnesium chelatase activity"/>
    <property type="evidence" value="ECO:0007669"/>
    <property type="project" value="InterPro"/>
</dbReference>
<evidence type="ECO:0000313" key="5">
    <source>
        <dbReference type="Proteomes" id="UP000000674"/>
    </source>
</evidence>
<feature type="coiled-coil region" evidence="2">
    <location>
        <begin position="782"/>
        <end position="809"/>
    </location>
</feature>
<name>A0B9J2_METTP</name>
<dbReference type="RefSeq" id="WP_011696744.1">
    <property type="nucleotide sequence ID" value="NC_008553.1"/>
</dbReference>
<protein>
    <submittedName>
        <fullName evidence="4">Cobaltochelatase CobN subunit</fullName>
        <ecNumber evidence="4">6.6.1.2</ecNumber>
    </submittedName>
</protein>
<dbReference type="PANTHER" id="PTHR44119">
    <property type="entry name" value="MAGNESIUM-CHELATASE SUBUNIT CHLH, CHLOROPLASTIC"/>
    <property type="match status" value="1"/>
</dbReference>
<dbReference type="GO" id="GO:0015995">
    <property type="term" value="P:chlorophyll biosynthetic process"/>
    <property type="evidence" value="ECO:0007669"/>
    <property type="project" value="InterPro"/>
</dbReference>
<accession>A0B9J2</accession>
<reference evidence="4 5" key="1">
    <citation type="submission" date="2006-10" db="EMBL/GenBank/DDBJ databases">
        <title>Complete sequence of Methanosaeta thermophila PT.</title>
        <authorList>
            <consortium name="US DOE Joint Genome Institute"/>
            <person name="Copeland A."/>
            <person name="Lucas S."/>
            <person name="Lapidus A."/>
            <person name="Barry K."/>
            <person name="Detter J.C."/>
            <person name="Glavina del Rio T."/>
            <person name="Hammon N."/>
            <person name="Israni S."/>
            <person name="Pitluck S."/>
            <person name="Chain P."/>
            <person name="Malfatti S."/>
            <person name="Shin M."/>
            <person name="Vergez L."/>
            <person name="Schmutz J."/>
            <person name="Larimer F."/>
            <person name="Land M."/>
            <person name="Hauser L."/>
            <person name="Kyrpides N."/>
            <person name="Kim E."/>
            <person name="Smith K.S."/>
            <person name="Ingram-Smith C."/>
            <person name="Richardson P."/>
        </authorList>
    </citation>
    <scope>NUCLEOTIDE SEQUENCE [LARGE SCALE GENOMIC DNA]</scope>
    <source>
        <strain evidence="5">DSM 6194 / JCM 14653 / NBRC 101360 / PT</strain>
    </source>
</reference>
<keyword evidence="4" id="KW-0436">Ligase</keyword>
<sequence>MRVTCLVGNSYIPIIAKANRRLGLNLRLYSNQRLSESPEMLEEAIHSAFESDLVFIHRGGDALWDELEPKMNEIGKRTPIVCLGYDSSYWMLSTAPPDVVITANTYLTYGGEENICNMFLYLEKELLDVDTHFDPPKPLPWEGLYHPDAADCFDDIDAYLEWYEPDDGPTVGVLISRFYWANGSLAVEDELIRALENQGLNVIPVFTYSVRDKELGTRSMADVVSDYFLDGGRPRIDALVKTIPFFLGQDARSVGDSKSNRTGIDLLKRLNVPVFEPIISYHMTLEEWESSIGLSNDIGWSVAMPEFEGVIEPIIIGAGGRHDEYIERAPIRERCERLAMRVRRWIELARKPVSQRRVAFILHNNPCASVEAAVGGGAHLDTLESVARIMNRMVEAGYSLENVPATGGELIENIMNRKAISEFRWTTIEEIVAKGGVLAYQTKEEYERWFNTLSPTVRDRVCEAWGNPPGEEKNGIPAAMLYQGKIVITGVRYGNVVICVQPKRGCAGARCDGQVCKILHDPDVPPTHQYMATYRYIEESFGADVIIHVGTHGNLEFLPGKGVGLSRDCYPDICIGTIPHLYIYNADNPPEGTIAKRRSYAVLIDHMQTVMTQSGLYDELLEVDRLLGEYESAKHDHARSHELRDLLIEAIKAANLDKGIKLTEDTPLEEIVRRTHNELSRVRNTQIDSGMHIFGQIPEGYKRVEFINAVLRFEGNGISPRRIIASMMGLDLDTLLSDQGAINEHYGKSHGQLLEMIDERCRKLIDMYLHDGKVDDVLGISVAGYERELETIRERVLDLQARMEASREIEALLNGMNGGYVEAGPSGLITRGRDDVLPTGRNFYSLDPYRVPTKTAWRVGKKLGDAVIAKHLEEEGRYPENVAFFWMCSDIMWADGEDMSQILYLLGTEPVWLPNGRLKGFRLIPLDTLGRPRIDVTVRVSGITRDNFPNCIEIIDEAVQAVAALDEPLEMNFVRKHALASLDNGTARDWREATLRIFASKPGTYQSGTNLAVYASAWKDEKDLSDIFVYWNGYAYGKGVSGREAHQSFVNALKSVDITYNKVVSDEYDLFGCCCYFGTHGGMTAAARHLSGKDVKAYYGDTREPEHVEVRDLADEIRRVVRTKLLNPKWIEGMKQHGYKGAGDISKRVGRVYGWEATTQEVDDWIFDEIARTFIMDEENRRFFEEHNPWALEEMGRRLLEAEQRGLWKADPEVLNALKSLYLEIEGWIEDKMGDVGGSFQGGAIDVVTAEEVAAWKEKMAKLIGT</sequence>
<dbReference type="EC" id="6.6.1.2" evidence="4"/>
<dbReference type="AlphaFoldDB" id="A0B9J2"/>
<dbReference type="Pfam" id="PF02514">
    <property type="entry name" value="CobN-Mg_chel"/>
    <property type="match status" value="1"/>
</dbReference>
<evidence type="ECO:0000256" key="2">
    <source>
        <dbReference type="SAM" id="Coils"/>
    </source>
</evidence>
<dbReference type="NCBIfam" id="TIGR02025">
    <property type="entry name" value="BchH"/>
    <property type="match status" value="1"/>
</dbReference>
<evidence type="ECO:0000259" key="3">
    <source>
        <dbReference type="Pfam" id="PF02514"/>
    </source>
</evidence>
<dbReference type="CDD" id="cd10150">
    <property type="entry name" value="CobN_like"/>
    <property type="match status" value="1"/>
</dbReference>
<gene>
    <name evidence="4" type="ordered locus">Mthe_1598</name>
</gene>
<dbReference type="PANTHER" id="PTHR44119:SF7">
    <property type="entry name" value="MAGNESIUM CHELATASE SUBUNIT"/>
    <property type="match status" value="1"/>
</dbReference>
<comment type="similarity">
    <text evidence="1">Belongs to the Mg-chelatase subunit H family.</text>
</comment>
<dbReference type="EMBL" id="CP000477">
    <property type="protein sequence ID" value="ABK15366.1"/>
    <property type="molecule type" value="Genomic_DNA"/>
</dbReference>
<evidence type="ECO:0000256" key="1">
    <source>
        <dbReference type="ARBA" id="ARBA00010851"/>
    </source>
</evidence>
<proteinExistence type="inferred from homology"/>
<feature type="domain" description="CobN/magnesium chelatase" evidence="3">
    <location>
        <begin position="105"/>
        <end position="1214"/>
    </location>
</feature>
<dbReference type="NCBIfam" id="NF004646">
    <property type="entry name" value="PRK05989.2-4"/>
    <property type="match status" value="1"/>
</dbReference>
<dbReference type="KEGG" id="mtp:Mthe_1598"/>